<dbReference type="PROSITE" id="PS00533">
    <property type="entry name" value="PORPHOBILINOGEN_DEAM"/>
    <property type="match status" value="1"/>
</dbReference>
<dbReference type="FunFam" id="3.40.190.10:FF:000086">
    <property type="entry name" value="Probable porphobilinogen deaminase"/>
    <property type="match status" value="1"/>
</dbReference>
<dbReference type="CDD" id="cd13645">
    <property type="entry name" value="PBP2_HuPBGD_like"/>
    <property type="match status" value="1"/>
</dbReference>
<dbReference type="EC" id="2.5.1.61" evidence="5"/>
<dbReference type="FunFam" id="3.40.190.10:FF:000005">
    <property type="entry name" value="Porphobilinogen deaminase"/>
    <property type="match status" value="1"/>
</dbReference>
<dbReference type="InterPro" id="IPR022419">
    <property type="entry name" value="Porphobilin_deaminase_cofac_BS"/>
</dbReference>
<evidence type="ECO:0000256" key="3">
    <source>
        <dbReference type="ARBA" id="ARBA00004735"/>
    </source>
</evidence>
<organism evidence="16 17">
    <name type="scientific">Calocera viscosa (strain TUFC12733)</name>
    <dbReference type="NCBI Taxonomy" id="1330018"/>
    <lineage>
        <taxon>Eukaryota</taxon>
        <taxon>Fungi</taxon>
        <taxon>Dikarya</taxon>
        <taxon>Basidiomycota</taxon>
        <taxon>Agaricomycotina</taxon>
        <taxon>Dacrymycetes</taxon>
        <taxon>Dacrymycetales</taxon>
        <taxon>Dacrymycetaceae</taxon>
        <taxon>Calocera</taxon>
    </lineage>
</organism>
<evidence type="ECO:0000256" key="1">
    <source>
        <dbReference type="ARBA" id="ARBA00001916"/>
    </source>
</evidence>
<evidence type="ECO:0000256" key="12">
    <source>
        <dbReference type="ARBA" id="ARBA00048169"/>
    </source>
</evidence>
<dbReference type="PANTHER" id="PTHR11557:SF0">
    <property type="entry name" value="PORPHOBILINOGEN DEAMINASE"/>
    <property type="match status" value="1"/>
</dbReference>
<dbReference type="Gene3D" id="3.30.160.40">
    <property type="entry name" value="Porphobilinogen deaminase, C-terminal domain"/>
    <property type="match status" value="1"/>
</dbReference>
<dbReference type="HAMAP" id="MF_00260">
    <property type="entry name" value="Porphobil_deam"/>
    <property type="match status" value="1"/>
</dbReference>
<dbReference type="Proteomes" id="UP000076738">
    <property type="component" value="Unassembled WGS sequence"/>
</dbReference>
<comment type="similarity">
    <text evidence="4">Belongs to the HMBS family.</text>
</comment>
<dbReference type="Gene3D" id="3.40.190.10">
    <property type="entry name" value="Periplasmic binding protein-like II"/>
    <property type="match status" value="2"/>
</dbReference>
<evidence type="ECO:0000256" key="7">
    <source>
        <dbReference type="ARBA" id="ARBA00022679"/>
    </source>
</evidence>
<dbReference type="InterPro" id="IPR036803">
    <property type="entry name" value="Porphobilinogen_deaminase_C_sf"/>
</dbReference>
<keyword evidence="7" id="KW-0808">Transferase</keyword>
<gene>
    <name evidence="16" type="ORF">CALVIDRAFT_494693</name>
</gene>
<comment type="cofactor">
    <cofactor evidence="1">
        <name>dipyrromethane</name>
        <dbReference type="ChEBI" id="CHEBI:60342"/>
    </cofactor>
</comment>
<feature type="domain" description="Porphobilinogen deaminase N-terminal" evidence="14">
    <location>
        <begin position="26"/>
        <end position="237"/>
    </location>
</feature>
<evidence type="ECO:0000256" key="13">
    <source>
        <dbReference type="SAM" id="MobiDB-lite"/>
    </source>
</evidence>
<comment type="pathway">
    <text evidence="3">Porphyrin-containing compound metabolism; protoporphyrin-IX biosynthesis; coproporphyrinogen-III from 5-aminolevulinate: step 2/4.</text>
</comment>
<dbReference type="OrthoDB" id="564646at2759"/>
<protein>
    <recommendedName>
        <fullName evidence="6">Porphobilinogen deaminase</fullName>
        <ecNumber evidence="5">2.5.1.61</ecNumber>
    </recommendedName>
    <alternativeName>
        <fullName evidence="11">Hydroxymethylbilane synthase</fullName>
    </alternativeName>
    <alternativeName>
        <fullName evidence="10">Pre-uroporphyrinogen synthase</fullName>
    </alternativeName>
</protein>
<dbReference type="EMBL" id="KV417271">
    <property type="protein sequence ID" value="KZO99789.1"/>
    <property type="molecule type" value="Genomic_DNA"/>
</dbReference>
<dbReference type="InterPro" id="IPR022418">
    <property type="entry name" value="Porphobilinogen_deaminase_C"/>
</dbReference>
<dbReference type="NCBIfam" id="TIGR00212">
    <property type="entry name" value="hemC"/>
    <property type="match status" value="1"/>
</dbReference>
<dbReference type="AlphaFoldDB" id="A0A167QIC3"/>
<evidence type="ECO:0000313" key="17">
    <source>
        <dbReference type="Proteomes" id="UP000076738"/>
    </source>
</evidence>
<accession>A0A167QIC3</accession>
<dbReference type="UniPathway" id="UPA00251">
    <property type="reaction ID" value="UER00319"/>
</dbReference>
<dbReference type="GO" id="GO:0004418">
    <property type="term" value="F:hydroxymethylbilane synthase activity"/>
    <property type="evidence" value="ECO:0007669"/>
    <property type="project" value="UniProtKB-EC"/>
</dbReference>
<evidence type="ECO:0000256" key="6">
    <source>
        <dbReference type="ARBA" id="ARBA00016519"/>
    </source>
</evidence>
<evidence type="ECO:0000256" key="4">
    <source>
        <dbReference type="ARBA" id="ARBA00005638"/>
    </source>
</evidence>
<dbReference type="PRINTS" id="PR00151">
    <property type="entry name" value="PORPHBDMNASE"/>
</dbReference>
<proteinExistence type="inferred from homology"/>
<keyword evidence="8" id="KW-0350">Heme biosynthesis</keyword>
<dbReference type="SUPFAM" id="SSF54782">
    <property type="entry name" value="Porphobilinogen deaminase (hydroxymethylbilane synthase), C-terminal domain"/>
    <property type="match status" value="1"/>
</dbReference>
<evidence type="ECO:0000256" key="5">
    <source>
        <dbReference type="ARBA" id="ARBA00012655"/>
    </source>
</evidence>
<comment type="function">
    <text evidence="2">Tetrapolymerization of the monopyrrole PBG into the hydroxymethylbilane pre-uroporphyrinogen in several discrete steps.</text>
</comment>
<dbReference type="InterPro" id="IPR022417">
    <property type="entry name" value="Porphobilin_deaminase_N"/>
</dbReference>
<name>A0A167QIC3_CALVF</name>
<feature type="compositionally biased region" description="Basic and acidic residues" evidence="13">
    <location>
        <begin position="346"/>
        <end position="361"/>
    </location>
</feature>
<reference evidence="16 17" key="1">
    <citation type="journal article" date="2016" name="Mol. Biol. Evol.">
        <title>Comparative Genomics of Early-Diverging Mushroom-Forming Fungi Provides Insights into the Origins of Lignocellulose Decay Capabilities.</title>
        <authorList>
            <person name="Nagy L.G."/>
            <person name="Riley R."/>
            <person name="Tritt A."/>
            <person name="Adam C."/>
            <person name="Daum C."/>
            <person name="Floudas D."/>
            <person name="Sun H."/>
            <person name="Yadav J.S."/>
            <person name="Pangilinan J."/>
            <person name="Larsson K.H."/>
            <person name="Matsuura K."/>
            <person name="Barry K."/>
            <person name="Labutti K."/>
            <person name="Kuo R."/>
            <person name="Ohm R.A."/>
            <person name="Bhattacharya S.S."/>
            <person name="Shirouzu T."/>
            <person name="Yoshinaga Y."/>
            <person name="Martin F.M."/>
            <person name="Grigoriev I.V."/>
            <person name="Hibbett D.S."/>
        </authorList>
    </citation>
    <scope>NUCLEOTIDE SEQUENCE [LARGE SCALE GENOMIC DNA]</scope>
    <source>
        <strain evidence="16 17">TUFC12733</strain>
    </source>
</reference>
<evidence type="ECO:0000256" key="8">
    <source>
        <dbReference type="ARBA" id="ARBA00023133"/>
    </source>
</evidence>
<keyword evidence="9" id="KW-0627">Porphyrin biosynthesis</keyword>
<evidence type="ECO:0000256" key="9">
    <source>
        <dbReference type="ARBA" id="ARBA00023244"/>
    </source>
</evidence>
<dbReference type="GO" id="GO:0005737">
    <property type="term" value="C:cytoplasm"/>
    <property type="evidence" value="ECO:0007669"/>
    <property type="project" value="TreeGrafter"/>
</dbReference>
<evidence type="ECO:0000256" key="10">
    <source>
        <dbReference type="ARBA" id="ARBA00030685"/>
    </source>
</evidence>
<evidence type="ECO:0000256" key="2">
    <source>
        <dbReference type="ARBA" id="ARBA00002869"/>
    </source>
</evidence>
<feature type="domain" description="Porphobilinogen deaminase C-terminal" evidence="15">
    <location>
        <begin position="251"/>
        <end position="332"/>
    </location>
</feature>
<evidence type="ECO:0000259" key="14">
    <source>
        <dbReference type="Pfam" id="PF01379"/>
    </source>
</evidence>
<evidence type="ECO:0000256" key="11">
    <source>
        <dbReference type="ARBA" id="ARBA00033064"/>
    </source>
</evidence>
<evidence type="ECO:0000313" key="16">
    <source>
        <dbReference type="EMBL" id="KZO99789.1"/>
    </source>
</evidence>
<evidence type="ECO:0000259" key="15">
    <source>
        <dbReference type="Pfam" id="PF03900"/>
    </source>
</evidence>
<dbReference type="STRING" id="1330018.A0A167QIC3"/>
<comment type="catalytic activity">
    <reaction evidence="12">
        <text>4 porphobilinogen + H2O = hydroxymethylbilane + 4 NH4(+)</text>
        <dbReference type="Rhea" id="RHEA:13185"/>
        <dbReference type="ChEBI" id="CHEBI:15377"/>
        <dbReference type="ChEBI" id="CHEBI:28938"/>
        <dbReference type="ChEBI" id="CHEBI:57845"/>
        <dbReference type="ChEBI" id="CHEBI:58126"/>
        <dbReference type="EC" id="2.5.1.61"/>
    </reaction>
</comment>
<dbReference type="GO" id="GO:0006782">
    <property type="term" value="P:protoporphyrinogen IX biosynthetic process"/>
    <property type="evidence" value="ECO:0007669"/>
    <property type="project" value="UniProtKB-UniPathway"/>
</dbReference>
<dbReference type="PIRSF" id="PIRSF001438">
    <property type="entry name" value="4pyrrol_synth_OHMeBilane_synth"/>
    <property type="match status" value="1"/>
</dbReference>
<dbReference type="InterPro" id="IPR000860">
    <property type="entry name" value="HemC"/>
</dbReference>
<dbReference type="Pfam" id="PF03900">
    <property type="entry name" value="Porphobil_deamC"/>
    <property type="match status" value="1"/>
</dbReference>
<keyword evidence="17" id="KW-1185">Reference proteome</keyword>
<feature type="region of interest" description="Disordered" evidence="13">
    <location>
        <begin position="346"/>
        <end position="367"/>
    </location>
</feature>
<dbReference type="Pfam" id="PF01379">
    <property type="entry name" value="Porphobil_deam"/>
    <property type="match status" value="1"/>
</dbReference>
<dbReference type="SUPFAM" id="SSF53850">
    <property type="entry name" value="Periplasmic binding protein-like II"/>
    <property type="match status" value="1"/>
</dbReference>
<sequence length="367" mass="38950">MSASTPADETNPAVPAVKGTQANPFVLGSRASKLALIQANLVMNALRHAHPSLAFTIATVSVEGDRNKSQALYLLGGKSLWTKELEVALLDGEVDIIVHSLKDVPTTLPEGCVLGAVVAREDPRDSLVVKEGLGYKTLQDLPEGSVVGTSSVRRVAQLRRSFPHLLFQDVRGNLDTRMSKLDAPSGPYTALILAHAGLARMGWAHRISSDLSAPEFLHAVGQGALGIEVREGDKRMEQLLKGVGEETTEWCTAAERAMLRVLEGGCSVPVGAATSLQNISSNESEAIVQAKLTLQGSVTSLDGSVHVQKTVERTVRSAQEAKSVGEECARLLVEAGAGSILEEIGQDRQGRAEKVTEEMKGAEGVPQ</sequence>
<dbReference type="PANTHER" id="PTHR11557">
    <property type="entry name" value="PORPHOBILINOGEN DEAMINASE"/>
    <property type="match status" value="1"/>
</dbReference>